<proteinExistence type="predicted"/>
<keyword evidence="2" id="KW-0963">Cytoplasm</keyword>
<dbReference type="Gene3D" id="1.25.10.10">
    <property type="entry name" value="Leucine-rich Repeat Variant"/>
    <property type="match status" value="1"/>
</dbReference>
<evidence type="ECO:0000313" key="4">
    <source>
        <dbReference type="EMBL" id="CAB4003440.1"/>
    </source>
</evidence>
<name>A0A6S7HJT0_PARCT</name>
<reference evidence="4" key="1">
    <citation type="submission" date="2020-04" db="EMBL/GenBank/DDBJ databases">
        <authorList>
            <person name="Alioto T."/>
            <person name="Alioto T."/>
            <person name="Gomez Garrido J."/>
        </authorList>
    </citation>
    <scope>NUCLEOTIDE SEQUENCE</scope>
    <source>
        <strain evidence="4">A484AB</strain>
    </source>
</reference>
<organism evidence="4 5">
    <name type="scientific">Paramuricea clavata</name>
    <name type="common">Red gorgonian</name>
    <name type="synonym">Violescent sea-whip</name>
    <dbReference type="NCBI Taxonomy" id="317549"/>
    <lineage>
        <taxon>Eukaryota</taxon>
        <taxon>Metazoa</taxon>
        <taxon>Cnidaria</taxon>
        <taxon>Anthozoa</taxon>
        <taxon>Octocorallia</taxon>
        <taxon>Malacalcyonacea</taxon>
        <taxon>Plexauridae</taxon>
        <taxon>Paramuricea</taxon>
    </lineage>
</organism>
<keyword evidence="3" id="KW-0206">Cytoskeleton</keyword>
<evidence type="ECO:0000256" key="3">
    <source>
        <dbReference type="ARBA" id="ARBA00023212"/>
    </source>
</evidence>
<comment type="subcellular location">
    <subcellularLocation>
        <location evidence="1">Cytoplasm</location>
        <location evidence="1">Cytoskeleton</location>
    </subcellularLocation>
</comment>
<dbReference type="Proteomes" id="UP001152795">
    <property type="component" value="Unassembled WGS sequence"/>
</dbReference>
<keyword evidence="5" id="KW-1185">Reference proteome</keyword>
<dbReference type="AlphaFoldDB" id="A0A6S7HJT0"/>
<feature type="non-terminal residue" evidence="4">
    <location>
        <position position="1"/>
    </location>
</feature>
<gene>
    <name evidence="4" type="ORF">PACLA_8A030971</name>
</gene>
<dbReference type="GO" id="GO:0005856">
    <property type="term" value="C:cytoskeleton"/>
    <property type="evidence" value="ECO:0007669"/>
    <property type="project" value="UniProtKB-SubCell"/>
</dbReference>
<dbReference type="InterPro" id="IPR034085">
    <property type="entry name" value="TOG"/>
</dbReference>
<dbReference type="Pfam" id="PF21041">
    <property type="entry name" value="XMAP215_CLASP_TOG"/>
    <property type="match status" value="1"/>
</dbReference>
<dbReference type="InterPro" id="IPR011989">
    <property type="entry name" value="ARM-like"/>
</dbReference>
<dbReference type="SMART" id="SM01349">
    <property type="entry name" value="TOG"/>
    <property type="match status" value="1"/>
</dbReference>
<dbReference type="InterPro" id="IPR048491">
    <property type="entry name" value="XMAP215_CLASP_TOG"/>
</dbReference>
<evidence type="ECO:0000256" key="1">
    <source>
        <dbReference type="ARBA" id="ARBA00004245"/>
    </source>
</evidence>
<evidence type="ECO:0000313" key="5">
    <source>
        <dbReference type="Proteomes" id="UP001152795"/>
    </source>
</evidence>
<dbReference type="GO" id="GO:0015631">
    <property type="term" value="F:tubulin binding"/>
    <property type="evidence" value="ECO:0007669"/>
    <property type="project" value="InterPro"/>
</dbReference>
<dbReference type="InterPro" id="IPR016024">
    <property type="entry name" value="ARM-type_fold"/>
</dbReference>
<dbReference type="EMBL" id="CACRXK020004631">
    <property type="protein sequence ID" value="CAB4003440.1"/>
    <property type="molecule type" value="Genomic_DNA"/>
</dbReference>
<evidence type="ECO:0000256" key="2">
    <source>
        <dbReference type="ARBA" id="ARBA00022490"/>
    </source>
</evidence>
<accession>A0A6S7HJT0</accession>
<protein>
    <submittedName>
        <fullName evidence="4">CLIP-associating 1-like isoform X2</fullName>
    </submittedName>
</protein>
<sequence length="178" mass="19851">MDDYPELSHLIAMVQHHDTHKKMLASEELKEYLSNPLSPLTADAIDCLVDNLKTWINSGNYKISASGLELFTILVRRGGKSVKLNLNKVIPIIIDRLGDSKAVVRENSRLFLLELMNAMTPQAVLDMLIPAFSHKGYKVREEVLTCLMDAINTFGVSKLSVSKFTPHICKLLGDANSQ</sequence>
<dbReference type="SUPFAM" id="SSF48371">
    <property type="entry name" value="ARM repeat"/>
    <property type="match status" value="1"/>
</dbReference>
<dbReference type="OrthoDB" id="5983127at2759"/>
<comment type="caution">
    <text evidence="4">The sequence shown here is derived from an EMBL/GenBank/DDBJ whole genome shotgun (WGS) entry which is preliminary data.</text>
</comment>